<evidence type="ECO:0008006" key="9">
    <source>
        <dbReference type="Google" id="ProtNLM"/>
    </source>
</evidence>
<evidence type="ECO:0000256" key="4">
    <source>
        <dbReference type="PROSITE-ProRule" id="PRU00320"/>
    </source>
</evidence>
<feature type="DNA-binding region" description="H-T-H motif" evidence="4">
    <location>
        <begin position="35"/>
        <end position="55"/>
    </location>
</feature>
<dbReference type="SUPFAM" id="SSF46689">
    <property type="entry name" value="Homeodomain-like"/>
    <property type="match status" value="1"/>
</dbReference>
<keyword evidence="3 4" id="KW-0539">Nucleus</keyword>
<accession>A0AAV8YQ51</accession>
<protein>
    <recommendedName>
        <fullName evidence="9">HTH CENPB-type domain-containing protein</fullName>
    </recommendedName>
</protein>
<dbReference type="PROSITE" id="PS51253">
    <property type="entry name" value="HTH_CENPB"/>
    <property type="match status" value="1"/>
</dbReference>
<evidence type="ECO:0000256" key="3">
    <source>
        <dbReference type="ARBA" id="ARBA00023242"/>
    </source>
</evidence>
<dbReference type="Gene3D" id="1.10.10.60">
    <property type="entry name" value="Homeodomain-like"/>
    <property type="match status" value="1"/>
</dbReference>
<dbReference type="PROSITE" id="PS50960">
    <property type="entry name" value="HTH_PSQ"/>
    <property type="match status" value="1"/>
</dbReference>
<sequence length="197" mass="22900">MWMPSTYKRKTDRQSWSEEAMSRALESLRGGTCGYLKAAKQFNVPKSTLERRFKNKKKQAVHFSKQLGSRKLTFSRDLEAQLVEYTKNMESMMYGLTTRSIRSLAYQLAVRNNIVHHFNNETKLAGWHWLNSFLKRNKLSLRSPEATSAARARGFNQQAVNSFFDILEPLQEKHNFPPSRIFNVQSRPSKIIAVELL</sequence>
<dbReference type="Pfam" id="PF03221">
    <property type="entry name" value="HTH_Tnp_Tc5"/>
    <property type="match status" value="1"/>
</dbReference>
<evidence type="ECO:0000256" key="1">
    <source>
        <dbReference type="ARBA" id="ARBA00004123"/>
    </source>
</evidence>
<gene>
    <name evidence="7" type="ORF">NQ318_023599</name>
</gene>
<proteinExistence type="predicted"/>
<keyword evidence="8" id="KW-1185">Reference proteome</keyword>
<dbReference type="GO" id="GO:0005634">
    <property type="term" value="C:nucleus"/>
    <property type="evidence" value="ECO:0007669"/>
    <property type="project" value="UniProtKB-SubCell"/>
</dbReference>
<organism evidence="7 8">
    <name type="scientific">Aromia moschata</name>
    <dbReference type="NCBI Taxonomy" id="1265417"/>
    <lineage>
        <taxon>Eukaryota</taxon>
        <taxon>Metazoa</taxon>
        <taxon>Ecdysozoa</taxon>
        <taxon>Arthropoda</taxon>
        <taxon>Hexapoda</taxon>
        <taxon>Insecta</taxon>
        <taxon>Pterygota</taxon>
        <taxon>Neoptera</taxon>
        <taxon>Endopterygota</taxon>
        <taxon>Coleoptera</taxon>
        <taxon>Polyphaga</taxon>
        <taxon>Cucujiformia</taxon>
        <taxon>Chrysomeloidea</taxon>
        <taxon>Cerambycidae</taxon>
        <taxon>Cerambycinae</taxon>
        <taxon>Callichromatini</taxon>
        <taxon>Aromia</taxon>
    </lineage>
</organism>
<dbReference type="Pfam" id="PF05225">
    <property type="entry name" value="HTH_psq"/>
    <property type="match status" value="1"/>
</dbReference>
<feature type="domain" description="HTH CENPB-type" evidence="6">
    <location>
        <begin position="66"/>
        <end position="143"/>
    </location>
</feature>
<evidence type="ECO:0000313" key="8">
    <source>
        <dbReference type="Proteomes" id="UP001162162"/>
    </source>
</evidence>
<dbReference type="EMBL" id="JAPWTK010000056">
    <property type="protein sequence ID" value="KAJ8953478.1"/>
    <property type="molecule type" value="Genomic_DNA"/>
</dbReference>
<dbReference type="AlphaFoldDB" id="A0AAV8YQ51"/>
<comment type="subcellular location">
    <subcellularLocation>
        <location evidence="1 4">Nucleus</location>
    </subcellularLocation>
</comment>
<reference evidence="7" key="1">
    <citation type="journal article" date="2023" name="Insect Mol. Biol.">
        <title>Genome sequencing provides insights into the evolution of gene families encoding plant cell wall-degrading enzymes in longhorned beetles.</title>
        <authorList>
            <person name="Shin N.R."/>
            <person name="Okamura Y."/>
            <person name="Kirsch R."/>
            <person name="Pauchet Y."/>
        </authorList>
    </citation>
    <scope>NUCLEOTIDE SEQUENCE</scope>
    <source>
        <strain evidence="7">AMC_N1</strain>
    </source>
</reference>
<feature type="domain" description="HTH psq-type" evidence="5">
    <location>
        <begin position="7"/>
        <end position="59"/>
    </location>
</feature>
<comment type="caution">
    <text evidence="7">The sequence shown here is derived from an EMBL/GenBank/DDBJ whole genome shotgun (WGS) entry which is preliminary data.</text>
</comment>
<keyword evidence="2 4" id="KW-0238">DNA-binding</keyword>
<evidence type="ECO:0000313" key="7">
    <source>
        <dbReference type="EMBL" id="KAJ8953478.1"/>
    </source>
</evidence>
<dbReference type="InterPro" id="IPR009057">
    <property type="entry name" value="Homeodomain-like_sf"/>
</dbReference>
<dbReference type="InterPro" id="IPR007889">
    <property type="entry name" value="HTH_Psq"/>
</dbReference>
<dbReference type="InterPro" id="IPR006600">
    <property type="entry name" value="HTH_CenpB_DNA-bd_dom"/>
</dbReference>
<evidence type="ECO:0000259" key="5">
    <source>
        <dbReference type="PROSITE" id="PS50960"/>
    </source>
</evidence>
<name>A0AAV8YQ51_9CUCU</name>
<dbReference type="Proteomes" id="UP001162162">
    <property type="component" value="Unassembled WGS sequence"/>
</dbReference>
<dbReference type="GO" id="GO:0003677">
    <property type="term" value="F:DNA binding"/>
    <property type="evidence" value="ECO:0007669"/>
    <property type="project" value="UniProtKB-UniRule"/>
</dbReference>
<evidence type="ECO:0000256" key="2">
    <source>
        <dbReference type="ARBA" id="ARBA00023125"/>
    </source>
</evidence>
<evidence type="ECO:0000259" key="6">
    <source>
        <dbReference type="PROSITE" id="PS51253"/>
    </source>
</evidence>